<dbReference type="AlphaFoldDB" id="A0A031WDX9"/>
<evidence type="ECO:0000313" key="4">
    <source>
        <dbReference type="EMBL" id="CDS88080.1"/>
    </source>
</evidence>
<protein>
    <submittedName>
        <fullName evidence="6">Transcriptional regulator, TetR family</fullName>
    </submittedName>
</protein>
<dbReference type="SUPFAM" id="SSF48498">
    <property type="entry name" value="Tetracyclin repressor-like, C-terminal domain"/>
    <property type="match status" value="1"/>
</dbReference>
<evidence type="ECO:0000256" key="1">
    <source>
        <dbReference type="ARBA" id="ARBA00023125"/>
    </source>
</evidence>
<dbReference type="InterPro" id="IPR050624">
    <property type="entry name" value="HTH-type_Tx_Regulator"/>
</dbReference>
<evidence type="ECO:0000313" key="5">
    <source>
        <dbReference type="EMBL" id="CDS88205.1"/>
    </source>
</evidence>
<dbReference type="EMBL" id="LK932403">
    <property type="protein sequence ID" value="CDS88205.1"/>
    <property type="molecule type" value="Genomic_DNA"/>
</dbReference>
<dbReference type="PANTHER" id="PTHR43479">
    <property type="entry name" value="ACREF/ENVCD OPERON REPRESSOR-RELATED"/>
    <property type="match status" value="1"/>
</dbReference>
<dbReference type="EMBL" id="LK932517">
    <property type="protein sequence ID" value="CDS88080.1"/>
    <property type="molecule type" value="Genomic_DNA"/>
</dbReference>
<reference evidence="6" key="1">
    <citation type="submission" date="2014-07" db="EMBL/GenBank/DDBJ databases">
        <authorList>
            <person name="Monot Marc"/>
        </authorList>
    </citation>
    <scope>NUCLEOTIDE SEQUENCE</scope>
    <source>
        <strain evidence="6">7032989</strain>
        <strain evidence="5">7032994</strain>
    </source>
</reference>
<proteinExistence type="predicted"/>
<dbReference type="Gene3D" id="1.10.357.10">
    <property type="entry name" value="Tetracycline Repressor, domain 2"/>
    <property type="match status" value="1"/>
</dbReference>
<accession>A0A031WDX9</accession>
<evidence type="ECO:0000256" key="2">
    <source>
        <dbReference type="PROSITE-ProRule" id="PRU00335"/>
    </source>
</evidence>
<evidence type="ECO:0000313" key="6">
    <source>
        <dbReference type="EMBL" id="CDT17093.1"/>
    </source>
</evidence>
<organism evidence="6">
    <name type="scientific">Clostridioides difficile</name>
    <name type="common">Peptoclostridium difficile</name>
    <dbReference type="NCBI Taxonomy" id="1496"/>
    <lineage>
        <taxon>Bacteria</taxon>
        <taxon>Bacillati</taxon>
        <taxon>Bacillota</taxon>
        <taxon>Clostridia</taxon>
        <taxon>Peptostreptococcales</taxon>
        <taxon>Peptostreptococcaceae</taxon>
        <taxon>Clostridioides</taxon>
    </lineage>
</organism>
<dbReference type="Gene3D" id="1.10.10.60">
    <property type="entry name" value="Homeodomain-like"/>
    <property type="match status" value="1"/>
</dbReference>
<gene>
    <name evidence="6" type="ORF">BN1095_330382</name>
    <name evidence="4" type="ORF">BN1096_630183</name>
    <name evidence="5" type="ORF">BN1097_640047</name>
</gene>
<dbReference type="PANTHER" id="PTHR43479:SF11">
    <property type="entry name" value="ACREF_ENVCD OPERON REPRESSOR-RELATED"/>
    <property type="match status" value="1"/>
</dbReference>
<feature type="domain" description="HTH tetR-type" evidence="3">
    <location>
        <begin position="2"/>
        <end position="62"/>
    </location>
</feature>
<dbReference type="PROSITE" id="PS50977">
    <property type="entry name" value="HTH_TETR_2"/>
    <property type="match status" value="1"/>
</dbReference>
<dbReference type="InterPro" id="IPR009057">
    <property type="entry name" value="Homeodomain-like_sf"/>
</dbReference>
<dbReference type="RefSeq" id="WP_003435154.1">
    <property type="nucleotide sequence ID" value="NZ_BBYB01000003.1"/>
</dbReference>
<dbReference type="GO" id="GO:0003677">
    <property type="term" value="F:DNA binding"/>
    <property type="evidence" value="ECO:0007669"/>
    <property type="project" value="UniProtKB-UniRule"/>
</dbReference>
<dbReference type="EMBL" id="LK932994">
    <property type="protein sequence ID" value="CDT17093.1"/>
    <property type="molecule type" value="Genomic_DNA"/>
</dbReference>
<evidence type="ECO:0000259" key="3">
    <source>
        <dbReference type="PROSITE" id="PS50977"/>
    </source>
</evidence>
<name>A0A031WDX9_CLODI</name>
<dbReference type="KEGG" id="pdf:CD630DERM_20420"/>
<feature type="DNA-binding region" description="H-T-H motif" evidence="2">
    <location>
        <begin position="25"/>
        <end position="44"/>
    </location>
</feature>
<dbReference type="InterPro" id="IPR036271">
    <property type="entry name" value="Tet_transcr_reg_TetR-rel_C_sf"/>
</dbReference>
<dbReference type="InterPro" id="IPR001647">
    <property type="entry name" value="HTH_TetR"/>
</dbReference>
<keyword evidence="1 2" id="KW-0238">DNA-binding</keyword>
<dbReference type="SUPFAM" id="SSF46689">
    <property type="entry name" value="Homeodomain-like"/>
    <property type="match status" value="1"/>
</dbReference>
<sequence>MRVSREIVIQATSDIVNKDGLNKVSLKVIAEKLGIRTPSLYNHIESLDDLLLEVAHKGMREMNSQMIKAAIGNFGDTAIKCISIAYFNFIISNPGVYETIQWATWHGNNETLEIFDEYKSLLEKLILSCNLNTKNTGEVLNLIMSVLHGYSTLQLGKSLLSKEEAIKGLVDSIDTVLLGIHKKYD</sequence>